<dbReference type="EMBL" id="JAHYIQ010000017">
    <property type="protein sequence ID" value="KAK1124819.1"/>
    <property type="molecule type" value="Genomic_DNA"/>
</dbReference>
<reference evidence="7" key="1">
    <citation type="submission" date="2021-10" db="EMBL/GenBank/DDBJ databases">
        <title>Melipona bicolor Genome sequencing and assembly.</title>
        <authorList>
            <person name="Araujo N.S."/>
            <person name="Arias M.C."/>
        </authorList>
    </citation>
    <scope>NUCLEOTIDE SEQUENCE</scope>
    <source>
        <strain evidence="7">USP_2M_L1-L4_2017</strain>
        <tissue evidence="7">Whole body</tissue>
    </source>
</reference>
<name>A0AA40FT51_9HYME</name>
<dbReference type="PROSITE" id="PS01186">
    <property type="entry name" value="EGF_2"/>
    <property type="match status" value="2"/>
</dbReference>
<dbReference type="Gene3D" id="2.10.25.10">
    <property type="entry name" value="Laminin"/>
    <property type="match status" value="1"/>
</dbReference>
<dbReference type="InterPro" id="IPR035914">
    <property type="entry name" value="Sperma_CUB_dom_sf"/>
</dbReference>
<feature type="disulfide bond" evidence="4">
    <location>
        <begin position="289"/>
        <end position="298"/>
    </location>
</feature>
<feature type="disulfide bond" evidence="4">
    <location>
        <begin position="228"/>
        <end position="245"/>
    </location>
</feature>
<feature type="domain" description="CUB" evidence="5">
    <location>
        <begin position="85"/>
        <end position="214"/>
    </location>
</feature>
<dbReference type="PROSITE" id="PS50026">
    <property type="entry name" value="EGF_3"/>
    <property type="match status" value="2"/>
</dbReference>
<dbReference type="InterPro" id="IPR029064">
    <property type="entry name" value="Ribosomal_eL30-like_sf"/>
</dbReference>
<keyword evidence="8" id="KW-1185">Reference proteome</keyword>
<evidence type="ECO:0000313" key="7">
    <source>
        <dbReference type="EMBL" id="KAK1124819.1"/>
    </source>
</evidence>
<sequence>MPNNTFASIVACVHTEHRTETKVCTPASEKCDKSPRQEFSSQNKNPERYFFFERIAPTMRFTVIGVSFLFHLTLIGGSTGSEVSCSSRLTTPRGVIQTPNFPRAFPVPIKCRWVIDLSDISASNSSIVVYLTQVYVYKGLRFTEYAYYESESMNFGATLIKEITEGNVFEYKLFRTFRPFLVIEFELDQLEGNHVRVLNDLLDVYGFNITYQMTEDVPNPDSCSVQRCSYTGNCFMSGDYESFWCDCFEGFSGKNCNKGPLCFDNRRNPVCQNEGTCKQIGAEAMTCECANGYVGRHCEIHLLDTVDGECGIENCIIQCPYDEEEEQQPCACKNGTKIYNNRSRYECRIKLSNVTSLRSGLIAQHGSLESYVGKQRTCPIARLTKPDMQDSTVCIMFVDRSTWYRFEKLCRRKMDVEFIKQTNSPWYLLGLLSTQICRPECVDEQVENQRSYRNHSSELTKSQIAKVRSKEIGGLAEVVVACCKLAIKDEKIPTFSEVCKRVVPGKSGSKGNQEQIITDMTRCQSLQYASATMTDSGSLSWTGQKEMSGCSRGTITCGMLPTLRALASKQCDNSQGVVCLVPFDADMDSASHLQMILLEAYCRETGIKVLRVSRERIRDHLCPGSVDLSCVLISNDDDPYFLDTPE</sequence>
<dbReference type="PROSITE" id="PS00022">
    <property type="entry name" value="EGF_1"/>
    <property type="match status" value="2"/>
</dbReference>
<dbReference type="PANTHER" id="PTHR24049">
    <property type="entry name" value="CRUMBS FAMILY MEMBER"/>
    <property type="match status" value="1"/>
</dbReference>
<organism evidence="7 8">
    <name type="scientific">Melipona bicolor</name>
    <dbReference type="NCBI Taxonomy" id="60889"/>
    <lineage>
        <taxon>Eukaryota</taxon>
        <taxon>Metazoa</taxon>
        <taxon>Ecdysozoa</taxon>
        <taxon>Arthropoda</taxon>
        <taxon>Hexapoda</taxon>
        <taxon>Insecta</taxon>
        <taxon>Pterygota</taxon>
        <taxon>Neoptera</taxon>
        <taxon>Endopterygota</taxon>
        <taxon>Hymenoptera</taxon>
        <taxon>Apocrita</taxon>
        <taxon>Aculeata</taxon>
        <taxon>Apoidea</taxon>
        <taxon>Anthophila</taxon>
        <taxon>Apidae</taxon>
        <taxon>Melipona</taxon>
    </lineage>
</organism>
<evidence type="ECO:0000256" key="4">
    <source>
        <dbReference type="PROSITE-ProRule" id="PRU00076"/>
    </source>
</evidence>
<keyword evidence="1 4" id="KW-0245">EGF-like domain</keyword>
<proteinExistence type="predicted"/>
<feature type="domain" description="EGF-like" evidence="6">
    <location>
        <begin position="219"/>
        <end position="257"/>
    </location>
</feature>
<comment type="caution">
    <text evidence="7">The sequence shown here is derived from an EMBL/GenBank/DDBJ whole genome shotgun (WGS) entry which is preliminary data.</text>
</comment>
<gene>
    <name evidence="7" type="ORF">K0M31_006178</name>
</gene>
<evidence type="ECO:0000256" key="2">
    <source>
        <dbReference type="ARBA" id="ARBA00022737"/>
    </source>
</evidence>
<keyword evidence="2" id="KW-0677">Repeat</keyword>
<evidence type="ECO:0000259" key="5">
    <source>
        <dbReference type="PROSITE" id="PS01180"/>
    </source>
</evidence>
<dbReference type="SUPFAM" id="SSF57196">
    <property type="entry name" value="EGF/Laminin"/>
    <property type="match status" value="1"/>
</dbReference>
<dbReference type="Proteomes" id="UP001177670">
    <property type="component" value="Unassembled WGS sequence"/>
</dbReference>
<feature type="domain" description="EGF-like" evidence="6">
    <location>
        <begin position="258"/>
        <end position="299"/>
    </location>
</feature>
<dbReference type="SUPFAM" id="SSF49854">
    <property type="entry name" value="Spermadhesin, CUB domain"/>
    <property type="match status" value="1"/>
</dbReference>
<dbReference type="PROSITE" id="PS01180">
    <property type="entry name" value="CUB"/>
    <property type="match status" value="1"/>
</dbReference>
<keyword evidence="3 4" id="KW-1015">Disulfide bond</keyword>
<dbReference type="Gene3D" id="3.30.1330.30">
    <property type="match status" value="1"/>
</dbReference>
<dbReference type="InterPro" id="IPR051022">
    <property type="entry name" value="Notch_Cell-Fate_Det"/>
</dbReference>
<dbReference type="InterPro" id="IPR000859">
    <property type="entry name" value="CUB_dom"/>
</dbReference>
<dbReference type="Pfam" id="PF00008">
    <property type="entry name" value="EGF"/>
    <property type="match status" value="1"/>
</dbReference>
<feature type="disulfide bond" evidence="4">
    <location>
        <begin position="247"/>
        <end position="256"/>
    </location>
</feature>
<evidence type="ECO:0000313" key="8">
    <source>
        <dbReference type="Proteomes" id="UP001177670"/>
    </source>
</evidence>
<dbReference type="InterPro" id="IPR000742">
    <property type="entry name" value="EGF"/>
</dbReference>
<dbReference type="SMART" id="SM00181">
    <property type="entry name" value="EGF"/>
    <property type="match status" value="2"/>
</dbReference>
<evidence type="ECO:0000259" key="6">
    <source>
        <dbReference type="PROSITE" id="PS50026"/>
    </source>
</evidence>
<evidence type="ECO:0000256" key="1">
    <source>
        <dbReference type="ARBA" id="ARBA00022536"/>
    </source>
</evidence>
<evidence type="ECO:0000256" key="3">
    <source>
        <dbReference type="ARBA" id="ARBA00023157"/>
    </source>
</evidence>
<comment type="caution">
    <text evidence="4">Lacks conserved residue(s) required for the propagation of feature annotation.</text>
</comment>
<protein>
    <submittedName>
        <fullName evidence="7">Uncharacterized protein</fullName>
    </submittedName>
</protein>
<dbReference type="AlphaFoldDB" id="A0AA40FT51"/>
<dbReference type="Gene3D" id="2.60.120.290">
    <property type="entry name" value="Spermadhesin, CUB domain"/>
    <property type="match status" value="1"/>
</dbReference>
<accession>A0AA40FT51</accession>